<feature type="domain" description="Glycosyl hydrolase family 63 N-terminal" evidence="4">
    <location>
        <begin position="1"/>
        <end position="83"/>
    </location>
</feature>
<gene>
    <name evidence="5" type="ORF">PGLA2088_LOCUS21038</name>
</gene>
<comment type="catalytic activity">
    <reaction evidence="3">
        <text>N(4)-(alpha-D-Glc-(1-&gt;2)-alpha-D-Glc-(1-&gt;3)-alpha-D-Glc-(1-&gt;3)-alpha-D-Man-(1-&gt;2)-alpha-D-Man-(1-&gt;2)-alpha-D-Man-(1-&gt;3)-[alpha-D-Man-(1-&gt;2)-alpha-D-Man-(1-&gt;3)-[alpha-D-Man-(1-&gt;2)-alpha-D-Man-(1-&gt;6)]-alpha-D-Man-(1-&gt;6)]-beta-D-Man-(1-&gt;4)-beta-D-GlcNAc-(1-&gt;4)-beta-D-GlcNAc)-L-asparaginyl-[protein] + H2O = N(4)-(alpha-D-Glc-(1-&gt;3)-alpha-D-Glc-(1-&gt;3)-alpha-D-Man-(1-&gt;2)-alpha-D-Man-(1-&gt;2)-alpha-D-Man-(1-&gt;3)-[alpha-D-Man-(1-&gt;2)-alpha-D-Man-(1-&gt;3)-[alpha-D-Man-(1-&gt;2)-alpha-D-Man-(1-&gt;6)]-alpha-D-Man-(1-&gt;6)]-beta-D-Man-(1-&gt;4)-beta-D-GlcNAc-(1-&gt;4)-beta-D-GlcNAc)-L-asparaginyl-[protein] + beta-D-glucose</text>
        <dbReference type="Rhea" id="RHEA:55988"/>
        <dbReference type="Rhea" id="RHEA-COMP:12806"/>
        <dbReference type="Rhea" id="RHEA-COMP:14355"/>
        <dbReference type="ChEBI" id="CHEBI:15377"/>
        <dbReference type="ChEBI" id="CHEBI:15903"/>
        <dbReference type="ChEBI" id="CHEBI:59082"/>
        <dbReference type="ChEBI" id="CHEBI:132537"/>
        <dbReference type="EC" id="3.2.1.106"/>
    </reaction>
</comment>
<evidence type="ECO:0000313" key="6">
    <source>
        <dbReference type="Proteomes" id="UP000626109"/>
    </source>
</evidence>
<keyword evidence="3" id="KW-0256">Endoplasmic reticulum</keyword>
<dbReference type="InterPro" id="IPR004888">
    <property type="entry name" value="Glycoside_hydrolase_63"/>
</dbReference>
<evidence type="ECO:0000256" key="3">
    <source>
        <dbReference type="RuleBase" id="RU368089"/>
    </source>
</evidence>
<comment type="similarity">
    <text evidence="3">Belongs to the glycosyl hydrolase 63 family.</text>
</comment>
<dbReference type="GO" id="GO:0006487">
    <property type="term" value="P:protein N-linked glycosylation"/>
    <property type="evidence" value="ECO:0007669"/>
    <property type="project" value="UniProtKB-UniRule"/>
</dbReference>
<evidence type="ECO:0000256" key="1">
    <source>
        <dbReference type="ARBA" id="ARBA00022801"/>
    </source>
</evidence>
<evidence type="ECO:0000313" key="5">
    <source>
        <dbReference type="EMBL" id="CAE8678850.1"/>
    </source>
</evidence>
<comment type="function">
    <text evidence="3">Cleaves the distal alpha 1,2-linked glucose residue from the Glc(3)Man(9)GlcNAc(2) oligosaccharide precursor.</text>
</comment>
<dbReference type="GO" id="GO:0004573">
    <property type="term" value="F:Glc3Man9GlcNAc2 oligosaccharide glucosidase activity"/>
    <property type="evidence" value="ECO:0007669"/>
    <property type="project" value="UniProtKB-UniRule"/>
</dbReference>
<keyword evidence="2 3" id="KW-0326">Glycosidase</keyword>
<dbReference type="AlphaFoldDB" id="A0A813JK44"/>
<proteinExistence type="inferred from homology"/>
<keyword evidence="1 3" id="KW-0378">Hydrolase</keyword>
<dbReference type="GO" id="GO:0009311">
    <property type="term" value="P:oligosaccharide metabolic process"/>
    <property type="evidence" value="ECO:0007669"/>
    <property type="project" value="UniProtKB-UniRule"/>
</dbReference>
<comment type="subcellular location">
    <subcellularLocation>
        <location evidence="3">Endoplasmic reticulum membrane</location>
        <topology evidence="3">Single-pass type II membrane protein</topology>
    </subcellularLocation>
</comment>
<reference evidence="5" key="1">
    <citation type="submission" date="2021-02" db="EMBL/GenBank/DDBJ databases">
        <authorList>
            <person name="Dougan E. K."/>
            <person name="Rhodes N."/>
            <person name="Thang M."/>
            <person name="Chan C."/>
        </authorList>
    </citation>
    <scope>NUCLEOTIDE SEQUENCE</scope>
</reference>
<comment type="caution">
    <text evidence="5">The sequence shown here is derived from an EMBL/GenBank/DDBJ whole genome shotgun (WGS) entry which is preliminary data.</text>
</comment>
<dbReference type="PANTHER" id="PTHR10412">
    <property type="entry name" value="MANNOSYL-OLIGOSACCHARIDE GLUCOSIDASE"/>
    <property type="match status" value="1"/>
</dbReference>
<organism evidence="5 6">
    <name type="scientific">Polarella glacialis</name>
    <name type="common">Dinoflagellate</name>
    <dbReference type="NCBI Taxonomy" id="89957"/>
    <lineage>
        <taxon>Eukaryota</taxon>
        <taxon>Sar</taxon>
        <taxon>Alveolata</taxon>
        <taxon>Dinophyceae</taxon>
        <taxon>Suessiales</taxon>
        <taxon>Suessiaceae</taxon>
        <taxon>Polarella</taxon>
    </lineage>
</organism>
<protein>
    <recommendedName>
        <fullName evidence="3">Mannosyl-oligosaccharide glucosidase</fullName>
        <ecNumber evidence="3">3.2.1.106</ecNumber>
    </recommendedName>
</protein>
<dbReference type="InterPro" id="IPR031631">
    <property type="entry name" value="Glyco_hydro_63N"/>
</dbReference>
<dbReference type="Proteomes" id="UP000626109">
    <property type="component" value="Unassembled WGS sequence"/>
</dbReference>
<dbReference type="InterPro" id="IPR038518">
    <property type="entry name" value="Glyco_hydro_63N_sf"/>
</dbReference>
<dbReference type="GO" id="GO:0005789">
    <property type="term" value="C:endoplasmic reticulum membrane"/>
    <property type="evidence" value="ECO:0007669"/>
    <property type="project" value="UniProtKB-SubCell"/>
</dbReference>
<sequence length="92" mass="10517">MQWGTYRPGVYFGVKGRHPGSLLMGLAWGSIDGEVLRHECQSGELEAFNWLEHDGESYGLQELEDQKLQTRLRTTFVKVRQRSSEAVEQSFA</sequence>
<name>A0A813JK44_POLGL</name>
<dbReference type="PANTHER" id="PTHR10412:SF11">
    <property type="entry name" value="MANNOSYL-OLIGOSACCHARIDE GLUCOSIDASE"/>
    <property type="match status" value="1"/>
</dbReference>
<dbReference type="Gene3D" id="2.70.98.110">
    <property type="entry name" value="Glycosyl hydrolase family 63, N-terminal domain"/>
    <property type="match status" value="1"/>
</dbReference>
<accession>A0A813JK44</accession>
<dbReference type="EC" id="3.2.1.106" evidence="3"/>
<dbReference type="Pfam" id="PF16923">
    <property type="entry name" value="Glyco_hydro_63N"/>
    <property type="match status" value="1"/>
</dbReference>
<evidence type="ECO:0000256" key="2">
    <source>
        <dbReference type="ARBA" id="ARBA00023295"/>
    </source>
</evidence>
<dbReference type="EMBL" id="CAJNNW010025716">
    <property type="protein sequence ID" value="CAE8678850.1"/>
    <property type="molecule type" value="Genomic_DNA"/>
</dbReference>
<evidence type="ECO:0000259" key="4">
    <source>
        <dbReference type="Pfam" id="PF16923"/>
    </source>
</evidence>